<evidence type="ECO:0000313" key="2">
    <source>
        <dbReference type="EMBL" id="TWU45753.1"/>
    </source>
</evidence>
<dbReference type="InterPro" id="IPR051397">
    <property type="entry name" value="Zn-ADH-like_protein"/>
</dbReference>
<dbReference type="RefSeq" id="WP_231617290.1">
    <property type="nucleotide sequence ID" value="NZ_SJPY01000001.1"/>
</dbReference>
<dbReference type="InterPro" id="IPR020843">
    <property type="entry name" value="ER"/>
</dbReference>
<sequence length="346" mass="36377">MSDQMRCYFVDKDDQGNLIAGVTSKPISVLDDAAAAYCAAKSKPGETIPRVRIRVQLSSLNFKDAMAATGNPGIVRKFPHIPGIDSVGEVIASDDATFSVGDQVIVTGNDLGVGHFGGWAEFIDVPASWVLPLPNTLSPTEAMTLGTAGFTAAQSVMALLNHEVTPESGTILVTGATGGVASVSIEILRKLGFKIAAVTGKKDHHQSLIDRGVSEVLNRSDFIDDSKRPLLSGKYAGAIDTVGGSMLATVLKMISYRGCVAAMGVTGGAELNTTVHPFILRGITLAGIDSAMCPMPKRKIVWEKLSGDWKLDGLESLATLASLDQMPAWVERILAGGVSGRIVVEI</sequence>
<proteinExistence type="predicted"/>
<dbReference type="SUPFAM" id="SSF50129">
    <property type="entry name" value="GroES-like"/>
    <property type="match status" value="1"/>
</dbReference>
<keyword evidence="2" id="KW-0560">Oxidoreductase</keyword>
<dbReference type="Pfam" id="PF00107">
    <property type="entry name" value="ADH_zinc_N"/>
    <property type="match status" value="1"/>
</dbReference>
<gene>
    <name evidence="2" type="primary">acuI</name>
    <name evidence="2" type="ORF">Q31b_09290</name>
</gene>
<dbReference type="EMBL" id="SJPY01000001">
    <property type="protein sequence ID" value="TWU45753.1"/>
    <property type="molecule type" value="Genomic_DNA"/>
</dbReference>
<dbReference type="SUPFAM" id="SSF51735">
    <property type="entry name" value="NAD(P)-binding Rossmann-fold domains"/>
    <property type="match status" value="1"/>
</dbReference>
<dbReference type="SMART" id="SM00829">
    <property type="entry name" value="PKS_ER"/>
    <property type="match status" value="1"/>
</dbReference>
<dbReference type="Gene3D" id="3.90.180.10">
    <property type="entry name" value="Medium-chain alcohol dehydrogenases, catalytic domain"/>
    <property type="match status" value="1"/>
</dbReference>
<dbReference type="InterPro" id="IPR014188">
    <property type="entry name" value="Acrylyl-CoA_reductase_AcuI"/>
</dbReference>
<feature type="domain" description="Enoyl reductase (ER)" evidence="1">
    <location>
        <begin position="28"/>
        <end position="344"/>
    </location>
</feature>
<dbReference type="GO" id="GO:0043957">
    <property type="term" value="F:acryloyl-CoA reductase (NADPH) activity"/>
    <property type="evidence" value="ECO:0007669"/>
    <property type="project" value="UniProtKB-EC"/>
</dbReference>
<dbReference type="AlphaFoldDB" id="A0A5C6E7X1"/>
<dbReference type="EC" id="1.3.1.84" evidence="2"/>
<comment type="caution">
    <text evidence="2">The sequence shown here is derived from an EMBL/GenBank/DDBJ whole genome shotgun (WGS) entry which is preliminary data.</text>
</comment>
<dbReference type="InterPro" id="IPR036291">
    <property type="entry name" value="NAD(P)-bd_dom_sf"/>
</dbReference>
<dbReference type="PANTHER" id="PTHR43677:SF1">
    <property type="entry name" value="ACRYLYL-COA REDUCTASE ACUI-RELATED"/>
    <property type="match status" value="1"/>
</dbReference>
<accession>A0A5C6E7X1</accession>
<dbReference type="CDD" id="cd05280">
    <property type="entry name" value="MDR_yhdh_yhfp"/>
    <property type="match status" value="1"/>
</dbReference>
<dbReference type="InterPro" id="IPR013154">
    <property type="entry name" value="ADH-like_N"/>
</dbReference>
<dbReference type="NCBIfam" id="TIGR02823">
    <property type="entry name" value="oxido_YhdH"/>
    <property type="match status" value="1"/>
</dbReference>
<dbReference type="Gene3D" id="3.40.50.720">
    <property type="entry name" value="NAD(P)-binding Rossmann-like Domain"/>
    <property type="match status" value="1"/>
</dbReference>
<dbReference type="Proteomes" id="UP000315471">
    <property type="component" value="Unassembled WGS sequence"/>
</dbReference>
<evidence type="ECO:0000313" key="3">
    <source>
        <dbReference type="Proteomes" id="UP000315471"/>
    </source>
</evidence>
<keyword evidence="3" id="KW-1185">Reference proteome</keyword>
<dbReference type="InterPro" id="IPR013149">
    <property type="entry name" value="ADH-like_C"/>
</dbReference>
<name>A0A5C6E7X1_9BACT</name>
<protein>
    <submittedName>
        <fullName evidence="2">Putative acrylyl-CoA reductase AcuI</fullName>
        <ecNumber evidence="2">1.3.1.84</ecNumber>
    </submittedName>
</protein>
<dbReference type="Pfam" id="PF08240">
    <property type="entry name" value="ADH_N"/>
    <property type="match status" value="1"/>
</dbReference>
<reference evidence="2 3" key="1">
    <citation type="submission" date="2019-02" db="EMBL/GenBank/DDBJ databases">
        <title>Deep-cultivation of Planctomycetes and their phenomic and genomic characterization uncovers novel biology.</title>
        <authorList>
            <person name="Wiegand S."/>
            <person name="Jogler M."/>
            <person name="Boedeker C."/>
            <person name="Pinto D."/>
            <person name="Vollmers J."/>
            <person name="Rivas-Marin E."/>
            <person name="Kohn T."/>
            <person name="Peeters S.H."/>
            <person name="Heuer A."/>
            <person name="Rast P."/>
            <person name="Oberbeckmann S."/>
            <person name="Bunk B."/>
            <person name="Jeske O."/>
            <person name="Meyerdierks A."/>
            <person name="Storesund J.E."/>
            <person name="Kallscheuer N."/>
            <person name="Luecker S."/>
            <person name="Lage O.M."/>
            <person name="Pohl T."/>
            <person name="Merkel B.J."/>
            <person name="Hornburger P."/>
            <person name="Mueller R.-W."/>
            <person name="Bruemmer F."/>
            <person name="Labrenz M."/>
            <person name="Spormann A.M."/>
            <person name="Op Den Camp H."/>
            <person name="Overmann J."/>
            <person name="Amann R."/>
            <person name="Jetten M.S.M."/>
            <person name="Mascher T."/>
            <person name="Medema M.H."/>
            <person name="Devos D.P."/>
            <person name="Kaster A.-K."/>
            <person name="Ovreas L."/>
            <person name="Rohde M."/>
            <person name="Galperin M.Y."/>
            <person name="Jogler C."/>
        </authorList>
    </citation>
    <scope>NUCLEOTIDE SEQUENCE [LARGE SCALE GENOMIC DNA]</scope>
    <source>
        <strain evidence="2 3">Q31b</strain>
    </source>
</reference>
<dbReference type="InterPro" id="IPR011032">
    <property type="entry name" value="GroES-like_sf"/>
</dbReference>
<dbReference type="PANTHER" id="PTHR43677">
    <property type="entry name" value="SHORT-CHAIN DEHYDROGENASE/REDUCTASE"/>
    <property type="match status" value="1"/>
</dbReference>
<evidence type="ECO:0000259" key="1">
    <source>
        <dbReference type="SMART" id="SM00829"/>
    </source>
</evidence>
<organism evidence="2 3">
    <name type="scientific">Novipirellula aureliae</name>
    <dbReference type="NCBI Taxonomy" id="2527966"/>
    <lineage>
        <taxon>Bacteria</taxon>
        <taxon>Pseudomonadati</taxon>
        <taxon>Planctomycetota</taxon>
        <taxon>Planctomycetia</taxon>
        <taxon>Pirellulales</taxon>
        <taxon>Pirellulaceae</taxon>
        <taxon>Novipirellula</taxon>
    </lineage>
</organism>